<dbReference type="GO" id="GO:0003677">
    <property type="term" value="F:DNA binding"/>
    <property type="evidence" value="ECO:0007669"/>
    <property type="project" value="UniProtKB-KW"/>
</dbReference>
<dbReference type="PANTHER" id="PTHR46558:SF3">
    <property type="entry name" value="TRANSCRIPTIONAL REGULATOR"/>
    <property type="match status" value="1"/>
</dbReference>
<evidence type="ECO:0000256" key="1">
    <source>
        <dbReference type="ARBA" id="ARBA00023125"/>
    </source>
</evidence>
<organism evidence="2 3">
    <name type="scientific">Photobacterium kishitanii</name>
    <dbReference type="NCBI Taxonomy" id="318456"/>
    <lineage>
        <taxon>Bacteria</taxon>
        <taxon>Pseudomonadati</taxon>
        <taxon>Pseudomonadota</taxon>
        <taxon>Gammaproteobacteria</taxon>
        <taxon>Vibrionales</taxon>
        <taxon>Vibrionaceae</taxon>
        <taxon>Photobacterium</taxon>
    </lineage>
</organism>
<reference evidence="2 3" key="1">
    <citation type="submission" date="2018-01" db="EMBL/GenBank/DDBJ databases">
        <title>Whole genome sequencing of Histamine producing bacteria.</title>
        <authorList>
            <person name="Butler K."/>
        </authorList>
    </citation>
    <scope>NUCLEOTIDE SEQUENCE [LARGE SCALE GENOMIC DNA]</scope>
    <source>
        <strain evidence="2 3">FS-7.2</strain>
    </source>
</reference>
<dbReference type="RefSeq" id="WP_036794855.1">
    <property type="nucleotide sequence ID" value="NZ_JAUZMX010000001.1"/>
</dbReference>
<evidence type="ECO:0000313" key="3">
    <source>
        <dbReference type="Proteomes" id="UP000241426"/>
    </source>
</evidence>
<dbReference type="EMBL" id="PYNF01000005">
    <property type="protein sequence ID" value="PSU99717.1"/>
    <property type="molecule type" value="Genomic_DNA"/>
</dbReference>
<comment type="caution">
    <text evidence="2">The sequence shown here is derived from an EMBL/GenBank/DDBJ whole genome shotgun (WGS) entry which is preliminary data.</text>
</comment>
<dbReference type="CDD" id="cd00093">
    <property type="entry name" value="HTH_XRE"/>
    <property type="match status" value="1"/>
</dbReference>
<dbReference type="AlphaFoldDB" id="A0A0B7J8C3"/>
<proteinExistence type="predicted"/>
<keyword evidence="1" id="KW-0238">DNA-binding</keyword>
<dbReference type="InterPro" id="IPR010982">
    <property type="entry name" value="Lambda_DNA-bd_dom_sf"/>
</dbReference>
<accession>A0A0B7J8C3</accession>
<name>A0A0B7J8C3_9GAMM</name>
<gene>
    <name evidence="2" type="ORF">C9J27_08770</name>
</gene>
<dbReference type="SUPFAM" id="SSF47413">
    <property type="entry name" value="lambda repressor-like DNA-binding domains"/>
    <property type="match status" value="1"/>
</dbReference>
<dbReference type="Gene3D" id="1.10.260.40">
    <property type="entry name" value="lambda repressor-like DNA-binding domains"/>
    <property type="match status" value="1"/>
</dbReference>
<protein>
    <submittedName>
        <fullName evidence="2">XRE family transcriptional regulator</fullName>
    </submittedName>
</protein>
<sequence length="103" mass="12130">MHDKIKKARSELKISQLEMSNLLNISRQSYIDIENGTRIPRADLLFNISLITNKKITFFYNEHNLSKLDHIAFLLRGKTEAEKNHYLEILESLIKKHKNNHLS</sequence>
<dbReference type="InterPro" id="IPR001387">
    <property type="entry name" value="Cro/C1-type_HTH"/>
</dbReference>
<accession>A0A2T3KJQ4</accession>
<dbReference type="PANTHER" id="PTHR46558">
    <property type="entry name" value="TRACRIPTIONAL REGULATORY PROTEIN-RELATED-RELATED"/>
    <property type="match status" value="1"/>
</dbReference>
<dbReference type="PROSITE" id="PS50943">
    <property type="entry name" value="HTH_CROC1"/>
    <property type="match status" value="1"/>
</dbReference>
<dbReference type="GeneID" id="29944317"/>
<evidence type="ECO:0000313" key="2">
    <source>
        <dbReference type="EMBL" id="PSU99717.1"/>
    </source>
</evidence>
<dbReference type="Pfam" id="PF01381">
    <property type="entry name" value="HTH_3"/>
    <property type="match status" value="1"/>
</dbReference>
<dbReference type="SMART" id="SM00530">
    <property type="entry name" value="HTH_XRE"/>
    <property type="match status" value="1"/>
</dbReference>
<dbReference type="Proteomes" id="UP000241426">
    <property type="component" value="Unassembled WGS sequence"/>
</dbReference>